<dbReference type="InterPro" id="IPR014026">
    <property type="entry name" value="UDP-Glc/GDP-Man_DH_dimer"/>
</dbReference>
<feature type="binding site" evidence="10">
    <location>
        <position position="258"/>
    </location>
    <ligand>
        <name>substrate</name>
    </ligand>
</feature>
<dbReference type="PANTHER" id="PTHR43750:SF3">
    <property type="entry name" value="UDP-GLUCOSE 6-DEHYDROGENASE TUAD"/>
    <property type="match status" value="1"/>
</dbReference>
<dbReference type="Pfam" id="PF00984">
    <property type="entry name" value="UDPG_MGDP_dh"/>
    <property type="match status" value="1"/>
</dbReference>
<comment type="catalytic activity">
    <reaction evidence="7 8">
        <text>UDP-alpha-D-glucose + 2 NAD(+) + H2O = UDP-alpha-D-glucuronate + 2 NADH + 3 H(+)</text>
        <dbReference type="Rhea" id="RHEA:23596"/>
        <dbReference type="ChEBI" id="CHEBI:15377"/>
        <dbReference type="ChEBI" id="CHEBI:15378"/>
        <dbReference type="ChEBI" id="CHEBI:57540"/>
        <dbReference type="ChEBI" id="CHEBI:57945"/>
        <dbReference type="ChEBI" id="CHEBI:58052"/>
        <dbReference type="ChEBI" id="CHEBI:58885"/>
        <dbReference type="EC" id="1.1.1.22"/>
    </reaction>
</comment>
<feature type="binding site" evidence="10">
    <location>
        <position position="205"/>
    </location>
    <ligand>
        <name>substrate</name>
    </ligand>
</feature>
<protein>
    <recommendedName>
        <fullName evidence="4 8">UDP-glucose 6-dehydrogenase</fullName>
        <ecNumber evidence="3 8">1.1.1.22</ecNumber>
    </recommendedName>
</protein>
<dbReference type="PIRSF" id="PIRSF500134">
    <property type="entry name" value="UDPglc_DH_bac"/>
    <property type="match status" value="1"/>
</dbReference>
<feature type="binding site" evidence="11">
    <location>
        <position position="153"/>
    </location>
    <ligand>
        <name>NAD(+)</name>
        <dbReference type="ChEBI" id="CHEBI:57540"/>
    </ligand>
</feature>
<name>A0A936ZS74_9FLAO</name>
<comment type="similarity">
    <text evidence="2 8">Belongs to the UDP-glucose/GDP-mannose dehydrogenase family.</text>
</comment>
<feature type="binding site" evidence="11">
    <location>
        <position position="264"/>
    </location>
    <ligand>
        <name>NAD(+)</name>
        <dbReference type="ChEBI" id="CHEBI:57540"/>
    </ligand>
</feature>
<sequence length="439" mass="48970">MKISVIGTGYVGLVTGTCLAETGNEVICVDIDKEKVKKMRNGEVPIYEPHLDVLFERNIKAGRLRFTTSLEEGLNHGEIIFLALPTPEDEDGSADLSYVLGVAEDIGRLMNDYKVIVDKSTVPVGTAEKVNEVISKNAKCDFDVVSNPEFLREGFAVDDFLKPERIVVGSTSERAIELMKKLYKPYVRSGNPIIIMDEKSAELTKYAANSFLATKITFMNEIANYCEKVGADVSKVRIGMGTDSRIGKRFLFPGIGYGGSCFPKDVKALHKSGKDDNYDFKILESVIDVNATQKLALLPKIKNHFKDNLKGKTFAMWGLAFKPETDDIREAPALDIINELLNEGAKIKAFDPEAMNNVARKCGDKIEFSKTMYDALQGTDALIICTEWSIFRTPDFDKIKNNLTDNVIFDGRNLYDLEDIKKENLSYYSIGREAIISQI</sequence>
<dbReference type="AlphaFoldDB" id="A0A936ZS74"/>
<evidence type="ECO:0000256" key="4">
    <source>
        <dbReference type="ARBA" id="ARBA00015132"/>
    </source>
</evidence>
<dbReference type="GO" id="GO:0003979">
    <property type="term" value="F:UDP-glucose 6-dehydrogenase activity"/>
    <property type="evidence" value="ECO:0007669"/>
    <property type="project" value="UniProtKB-EC"/>
</dbReference>
<feature type="binding site" evidence="11">
    <location>
        <position position="121"/>
    </location>
    <ligand>
        <name>NAD(+)</name>
        <dbReference type="ChEBI" id="CHEBI:57540"/>
    </ligand>
</feature>
<evidence type="ECO:0000256" key="2">
    <source>
        <dbReference type="ARBA" id="ARBA00006601"/>
    </source>
</evidence>
<feature type="binding site" evidence="10">
    <location>
        <position position="322"/>
    </location>
    <ligand>
        <name>substrate</name>
    </ligand>
</feature>
<gene>
    <name evidence="13" type="ORF">JJQ60_14100</name>
</gene>
<dbReference type="GO" id="GO:0051287">
    <property type="term" value="F:NAD binding"/>
    <property type="evidence" value="ECO:0007669"/>
    <property type="project" value="InterPro"/>
</dbReference>
<feature type="binding site" evidence="11">
    <location>
        <position position="35"/>
    </location>
    <ligand>
        <name>NAD(+)</name>
        <dbReference type="ChEBI" id="CHEBI:57540"/>
    </ligand>
</feature>
<dbReference type="Proteomes" id="UP000651057">
    <property type="component" value="Unassembled WGS sequence"/>
</dbReference>
<dbReference type="InterPro" id="IPR036291">
    <property type="entry name" value="NAD(P)-bd_dom_sf"/>
</dbReference>
<dbReference type="InterPro" id="IPR014027">
    <property type="entry name" value="UDP-Glc/GDP-Man_DH_C"/>
</dbReference>
<feature type="active site" description="Nucleophile" evidence="9">
    <location>
        <position position="261"/>
    </location>
</feature>
<evidence type="ECO:0000313" key="14">
    <source>
        <dbReference type="Proteomes" id="UP000651057"/>
    </source>
</evidence>
<dbReference type="PANTHER" id="PTHR43750">
    <property type="entry name" value="UDP-GLUCOSE 6-DEHYDROGENASE TUAD"/>
    <property type="match status" value="1"/>
</dbReference>
<evidence type="ECO:0000256" key="8">
    <source>
        <dbReference type="PIRNR" id="PIRNR000124"/>
    </source>
</evidence>
<keyword evidence="5 8" id="KW-0560">Oxidoreductase</keyword>
<evidence type="ECO:0000256" key="1">
    <source>
        <dbReference type="ARBA" id="ARBA00004701"/>
    </source>
</evidence>
<evidence type="ECO:0000256" key="9">
    <source>
        <dbReference type="PIRSR" id="PIRSR500134-1"/>
    </source>
</evidence>
<dbReference type="EMBL" id="JAERQJ010000005">
    <property type="protein sequence ID" value="MBL0684659.1"/>
    <property type="molecule type" value="Genomic_DNA"/>
</dbReference>
<dbReference type="InterPro" id="IPR001732">
    <property type="entry name" value="UDP-Glc/GDP-Man_DH_N"/>
</dbReference>
<dbReference type="InterPro" id="IPR036220">
    <property type="entry name" value="UDP-Glc/GDP-Man_DH_C_sf"/>
</dbReference>
<feature type="binding site" evidence="10">
    <location>
        <begin position="150"/>
        <end position="153"/>
    </location>
    <ligand>
        <name>substrate</name>
    </ligand>
</feature>
<dbReference type="PIRSF" id="PIRSF000124">
    <property type="entry name" value="UDPglc_GDPman_dh"/>
    <property type="match status" value="1"/>
</dbReference>
<keyword evidence="6 8" id="KW-0520">NAD</keyword>
<evidence type="ECO:0000256" key="5">
    <source>
        <dbReference type="ARBA" id="ARBA00023002"/>
    </source>
</evidence>
<feature type="domain" description="UDP-glucose/GDP-mannose dehydrogenase C-terminal" evidence="12">
    <location>
        <begin position="315"/>
        <end position="417"/>
    </location>
</feature>
<dbReference type="InterPro" id="IPR008927">
    <property type="entry name" value="6-PGluconate_DH-like_C_sf"/>
</dbReference>
<accession>A0A936ZS74</accession>
<dbReference type="Gene3D" id="1.20.5.100">
    <property type="entry name" value="Cytochrome c1, transmembrane anchor, C-terminal"/>
    <property type="match status" value="1"/>
</dbReference>
<feature type="binding site" evidence="10">
    <location>
        <begin position="250"/>
        <end position="254"/>
    </location>
    <ligand>
        <name>substrate</name>
    </ligand>
</feature>
<keyword evidence="14" id="KW-1185">Reference proteome</keyword>
<organism evidence="13 14">
    <name type="scientific">Aquimarina mytili</name>
    <dbReference type="NCBI Taxonomy" id="874423"/>
    <lineage>
        <taxon>Bacteria</taxon>
        <taxon>Pseudomonadati</taxon>
        <taxon>Bacteroidota</taxon>
        <taxon>Flavobacteriia</taxon>
        <taxon>Flavobacteriales</taxon>
        <taxon>Flavobacteriaceae</taxon>
        <taxon>Aquimarina</taxon>
    </lineage>
</organism>
<dbReference type="Gene3D" id="3.40.50.720">
    <property type="entry name" value="NAD(P)-binding Rossmann-like Domain"/>
    <property type="match status" value="2"/>
</dbReference>
<proteinExistence type="inferred from homology"/>
<dbReference type="SUPFAM" id="SSF51735">
    <property type="entry name" value="NAD(P)-binding Rossmann-fold domains"/>
    <property type="match status" value="1"/>
</dbReference>
<dbReference type="SUPFAM" id="SSF52413">
    <property type="entry name" value="UDP-glucose/GDP-mannose dehydrogenase C-terminal domain"/>
    <property type="match status" value="1"/>
</dbReference>
<dbReference type="GO" id="GO:0000271">
    <property type="term" value="P:polysaccharide biosynthetic process"/>
    <property type="evidence" value="ECO:0007669"/>
    <property type="project" value="InterPro"/>
</dbReference>
<feature type="binding site" evidence="11">
    <location>
        <position position="329"/>
    </location>
    <ligand>
        <name>NAD(+)</name>
        <dbReference type="ChEBI" id="CHEBI:57540"/>
    </ligand>
</feature>
<evidence type="ECO:0000256" key="10">
    <source>
        <dbReference type="PIRSR" id="PIRSR500134-2"/>
    </source>
</evidence>
<dbReference type="Pfam" id="PF03721">
    <property type="entry name" value="UDPG_MGDP_dh_N"/>
    <property type="match status" value="1"/>
</dbReference>
<feature type="binding site" evidence="11">
    <location>
        <position position="86"/>
    </location>
    <ligand>
        <name>NAD(+)</name>
        <dbReference type="ChEBI" id="CHEBI:57540"/>
    </ligand>
</feature>
<dbReference type="RefSeq" id="WP_201921300.1">
    <property type="nucleotide sequence ID" value="NZ_BAABAX010000031.1"/>
</dbReference>
<dbReference type="NCBIfam" id="TIGR03026">
    <property type="entry name" value="NDP-sugDHase"/>
    <property type="match status" value="1"/>
</dbReference>
<evidence type="ECO:0000256" key="7">
    <source>
        <dbReference type="ARBA" id="ARBA00047473"/>
    </source>
</evidence>
<dbReference type="Pfam" id="PF03720">
    <property type="entry name" value="UDPG_MGDP_dh_C"/>
    <property type="match status" value="1"/>
</dbReference>
<comment type="pathway">
    <text evidence="1">Nucleotide-sugar biosynthesis; UDP-alpha-D-glucuronate biosynthesis; UDP-alpha-D-glucuronate from UDP-alpha-D-glucose: step 1/1.</text>
</comment>
<reference evidence="13" key="1">
    <citation type="submission" date="2021-01" db="EMBL/GenBank/DDBJ databases">
        <authorList>
            <person name="Zhong Y.L."/>
        </authorList>
    </citation>
    <scope>NUCLEOTIDE SEQUENCE</scope>
    <source>
        <strain evidence="13">KCTC 23302</strain>
    </source>
</reference>
<dbReference type="InterPro" id="IPR028357">
    <property type="entry name" value="UDPglc_DH_bac"/>
</dbReference>
<evidence type="ECO:0000259" key="12">
    <source>
        <dbReference type="SMART" id="SM00984"/>
    </source>
</evidence>
<evidence type="ECO:0000256" key="6">
    <source>
        <dbReference type="ARBA" id="ARBA00023027"/>
    </source>
</evidence>
<evidence type="ECO:0000256" key="3">
    <source>
        <dbReference type="ARBA" id="ARBA00012954"/>
    </source>
</evidence>
<dbReference type="SMART" id="SM00984">
    <property type="entry name" value="UDPG_MGDP_dh_C"/>
    <property type="match status" value="1"/>
</dbReference>
<dbReference type="InterPro" id="IPR017476">
    <property type="entry name" value="UDP-Glc/GDP-Man"/>
</dbReference>
<dbReference type="EC" id="1.1.1.22" evidence="3 8"/>
<evidence type="ECO:0000313" key="13">
    <source>
        <dbReference type="EMBL" id="MBL0684659.1"/>
    </source>
</evidence>
<evidence type="ECO:0000256" key="11">
    <source>
        <dbReference type="PIRSR" id="PIRSR500134-3"/>
    </source>
</evidence>
<feature type="binding site" evidence="11">
    <location>
        <position position="30"/>
    </location>
    <ligand>
        <name>NAD(+)</name>
        <dbReference type="ChEBI" id="CHEBI:57540"/>
    </ligand>
</feature>
<dbReference type="SUPFAM" id="SSF48179">
    <property type="entry name" value="6-phosphogluconate dehydrogenase C-terminal domain-like"/>
    <property type="match status" value="1"/>
</dbReference>
<comment type="caution">
    <text evidence="13">The sequence shown here is derived from an EMBL/GenBank/DDBJ whole genome shotgun (WGS) entry which is preliminary data.</text>
</comment>